<feature type="domain" description="LicD/FKTN/FKRP nucleotidyltransferase" evidence="1">
    <location>
        <begin position="67"/>
        <end position="104"/>
    </location>
</feature>
<dbReference type="InParanoid" id="A0A6P8J3H6"/>
<organism evidence="2 3">
    <name type="scientific">Actinia tenebrosa</name>
    <name type="common">Australian red waratah sea anemone</name>
    <dbReference type="NCBI Taxonomy" id="6105"/>
    <lineage>
        <taxon>Eukaryota</taxon>
        <taxon>Metazoa</taxon>
        <taxon>Cnidaria</taxon>
        <taxon>Anthozoa</taxon>
        <taxon>Hexacorallia</taxon>
        <taxon>Actiniaria</taxon>
        <taxon>Actiniidae</taxon>
        <taxon>Actinia</taxon>
    </lineage>
</organism>
<evidence type="ECO:0000259" key="1">
    <source>
        <dbReference type="Pfam" id="PF04991"/>
    </source>
</evidence>
<dbReference type="PANTHER" id="PTHR13627:SF32">
    <property type="entry name" value="AGAP006029-PA"/>
    <property type="match status" value="1"/>
</dbReference>
<keyword evidence="2" id="KW-1185">Reference proteome</keyword>
<dbReference type="PANTHER" id="PTHR13627">
    <property type="entry name" value="FUKUTIN RELATED PROTEIN"/>
    <property type="match status" value="1"/>
</dbReference>
<dbReference type="AlphaFoldDB" id="A0A6P8J3H6"/>
<dbReference type="GeneID" id="116306253"/>
<dbReference type="Pfam" id="PF04991">
    <property type="entry name" value="LicD"/>
    <property type="match status" value="1"/>
</dbReference>
<evidence type="ECO:0000313" key="3">
    <source>
        <dbReference type="RefSeq" id="XP_031572135.1"/>
    </source>
</evidence>
<dbReference type="KEGG" id="aten:116306253"/>
<dbReference type="InterPro" id="IPR052613">
    <property type="entry name" value="LicD_transferase"/>
</dbReference>
<sequence>MRRSWNRKRKIIYTVLLAGFCYYMYRNLQLSSLVGSPGKTPVRCHKTKEEIAQLVNISHAVHDILEELGIKHWLMFGSLWGIVRKIHNPLPWDKDVDIGLSGDDDNFSKLTREQFLSAFTSKGFILKERLDRNAIIGVFNSDLCPNGWVDLFVFYDYSGKMKRTGWETWLVPINYNLFSSFPSSAIQGSLPKARFGDFEIYVPRDIMLVLRNVYPYNWWKVDRPTNCIDD</sequence>
<reference evidence="3" key="1">
    <citation type="submission" date="2025-08" db="UniProtKB">
        <authorList>
            <consortium name="RefSeq"/>
        </authorList>
    </citation>
    <scope>IDENTIFICATION</scope>
    <source>
        <tissue evidence="3">Tentacle</tissue>
    </source>
</reference>
<evidence type="ECO:0000313" key="2">
    <source>
        <dbReference type="Proteomes" id="UP000515163"/>
    </source>
</evidence>
<dbReference type="Proteomes" id="UP000515163">
    <property type="component" value="Unplaced"/>
</dbReference>
<name>A0A6P8J3H6_ACTTE</name>
<accession>A0A6P8J3H6</accession>
<protein>
    <submittedName>
        <fullName evidence="3">Fukutin-related protein-like</fullName>
    </submittedName>
</protein>
<gene>
    <name evidence="3" type="primary">LOC116306253</name>
</gene>
<dbReference type="GO" id="GO:0009100">
    <property type="term" value="P:glycoprotein metabolic process"/>
    <property type="evidence" value="ECO:0007669"/>
    <property type="project" value="UniProtKB-ARBA"/>
</dbReference>
<dbReference type="RefSeq" id="XP_031572135.1">
    <property type="nucleotide sequence ID" value="XM_031716275.1"/>
</dbReference>
<proteinExistence type="predicted"/>
<dbReference type="InterPro" id="IPR007074">
    <property type="entry name" value="LicD/FKTN/FKRP_NTP_transf"/>
</dbReference>
<dbReference type="OrthoDB" id="444255at2759"/>